<evidence type="ECO:0000313" key="2">
    <source>
        <dbReference type="Proteomes" id="UP001597112"/>
    </source>
</evidence>
<evidence type="ECO:0000313" key="1">
    <source>
        <dbReference type="EMBL" id="MFD1002299.1"/>
    </source>
</evidence>
<comment type="caution">
    <text evidence="1">The sequence shown here is derived from an EMBL/GenBank/DDBJ whole genome shotgun (WGS) entry which is preliminary data.</text>
</comment>
<organism evidence="1 2">
    <name type="scientific">Ohtaekwangia kribbensis</name>
    <dbReference type="NCBI Taxonomy" id="688913"/>
    <lineage>
        <taxon>Bacteria</taxon>
        <taxon>Pseudomonadati</taxon>
        <taxon>Bacteroidota</taxon>
        <taxon>Cytophagia</taxon>
        <taxon>Cytophagales</taxon>
        <taxon>Fulvivirgaceae</taxon>
        <taxon>Ohtaekwangia</taxon>
    </lineage>
</organism>
<dbReference type="PROSITE" id="PS51257">
    <property type="entry name" value="PROKAR_LIPOPROTEIN"/>
    <property type="match status" value="1"/>
</dbReference>
<name>A0ABW3K800_9BACT</name>
<accession>A0ABW3K800</accession>
<dbReference type="Proteomes" id="UP001597112">
    <property type="component" value="Unassembled WGS sequence"/>
</dbReference>
<keyword evidence="2" id="KW-1185">Reference proteome</keyword>
<reference evidence="2" key="1">
    <citation type="journal article" date="2019" name="Int. J. Syst. Evol. Microbiol.">
        <title>The Global Catalogue of Microorganisms (GCM) 10K type strain sequencing project: providing services to taxonomists for standard genome sequencing and annotation.</title>
        <authorList>
            <consortium name="The Broad Institute Genomics Platform"/>
            <consortium name="The Broad Institute Genome Sequencing Center for Infectious Disease"/>
            <person name="Wu L."/>
            <person name="Ma J."/>
        </authorList>
    </citation>
    <scope>NUCLEOTIDE SEQUENCE [LARGE SCALE GENOMIC DNA]</scope>
    <source>
        <strain evidence="2">CCUG 58938</strain>
    </source>
</reference>
<evidence type="ECO:0008006" key="3">
    <source>
        <dbReference type="Google" id="ProtNLM"/>
    </source>
</evidence>
<dbReference type="RefSeq" id="WP_377583267.1">
    <property type="nucleotide sequence ID" value="NZ_JBHTKA010000008.1"/>
</dbReference>
<sequence length="166" mass="18591">MKKVIFFALVVLTACGGRLSDEQRKRLHEGMEEQKIVKLSDSDIVTAALTKGQTVFAALQKVKFDSTKVDSIAGEYEVKIHWTVPGKSTADLIEQQLIEAYVAGMVTGSVQDNIQKLYTDDKQNEYEELLYSKPIVMPMPDGIEQLQGVWHIYITKKQAVLAATKK</sequence>
<proteinExistence type="predicted"/>
<dbReference type="EMBL" id="JBHTKA010000008">
    <property type="protein sequence ID" value="MFD1002299.1"/>
    <property type="molecule type" value="Genomic_DNA"/>
</dbReference>
<protein>
    <recommendedName>
        <fullName evidence="3">Lipoprotein</fullName>
    </recommendedName>
</protein>
<gene>
    <name evidence="1" type="ORF">ACFQ21_23440</name>
</gene>